<sequence length="217" mass="23886">MLDEEPSKNEEPVKKHNPRETVPGMNNSTRVDDATTMVTGKVSQLVPKVYGKVDVVSGDILGAVMDPGLSGVVADHSVKGCRTKQYTNDVLVMFGGFFNGDQSIAMTDQHRVKSNKGKDKIIVEGFYEGADKTMEDIWFVPACVAGVFALAWAFLFKTVGDRVLGGVSAIYGYFTTPPLLLFLLWFMPLTSVIGDDLVGYSRRLEKGKFDGFLLFHF</sequence>
<keyword evidence="2" id="KW-1133">Transmembrane helix</keyword>
<evidence type="ECO:0000313" key="3">
    <source>
        <dbReference type="EMBL" id="KAK8589767.1"/>
    </source>
</evidence>
<accession>A0ABR2G074</accession>
<protein>
    <submittedName>
        <fullName evidence="3">Uncharacterized protein</fullName>
    </submittedName>
</protein>
<keyword evidence="2" id="KW-0472">Membrane</keyword>
<name>A0ABR2G074_9ROSI</name>
<reference evidence="3 4" key="1">
    <citation type="journal article" date="2024" name="G3 (Bethesda)">
        <title>Genome assembly of Hibiscus sabdariffa L. provides insights into metabolisms of medicinal natural products.</title>
        <authorList>
            <person name="Kim T."/>
        </authorList>
    </citation>
    <scope>NUCLEOTIDE SEQUENCE [LARGE SCALE GENOMIC DNA]</scope>
    <source>
        <strain evidence="3">TK-2024</strain>
        <tissue evidence="3">Old leaves</tissue>
    </source>
</reference>
<gene>
    <name evidence="3" type="ORF">V6N12_024158</name>
</gene>
<evidence type="ECO:0000256" key="2">
    <source>
        <dbReference type="SAM" id="Phobius"/>
    </source>
</evidence>
<keyword evidence="2" id="KW-0812">Transmembrane</keyword>
<evidence type="ECO:0000313" key="4">
    <source>
        <dbReference type="Proteomes" id="UP001472677"/>
    </source>
</evidence>
<dbReference type="EMBL" id="JBBPBM010000004">
    <property type="protein sequence ID" value="KAK8589767.1"/>
    <property type="molecule type" value="Genomic_DNA"/>
</dbReference>
<comment type="caution">
    <text evidence="3">The sequence shown here is derived from an EMBL/GenBank/DDBJ whole genome shotgun (WGS) entry which is preliminary data.</text>
</comment>
<feature type="transmembrane region" description="Helical" evidence="2">
    <location>
        <begin position="137"/>
        <end position="159"/>
    </location>
</feature>
<feature type="compositionally biased region" description="Basic and acidic residues" evidence="1">
    <location>
        <begin position="1"/>
        <end position="14"/>
    </location>
</feature>
<proteinExistence type="predicted"/>
<dbReference type="Proteomes" id="UP001472677">
    <property type="component" value="Unassembled WGS sequence"/>
</dbReference>
<feature type="region of interest" description="Disordered" evidence="1">
    <location>
        <begin position="1"/>
        <end position="31"/>
    </location>
</feature>
<organism evidence="3 4">
    <name type="scientific">Hibiscus sabdariffa</name>
    <name type="common">roselle</name>
    <dbReference type="NCBI Taxonomy" id="183260"/>
    <lineage>
        <taxon>Eukaryota</taxon>
        <taxon>Viridiplantae</taxon>
        <taxon>Streptophyta</taxon>
        <taxon>Embryophyta</taxon>
        <taxon>Tracheophyta</taxon>
        <taxon>Spermatophyta</taxon>
        <taxon>Magnoliopsida</taxon>
        <taxon>eudicotyledons</taxon>
        <taxon>Gunneridae</taxon>
        <taxon>Pentapetalae</taxon>
        <taxon>rosids</taxon>
        <taxon>malvids</taxon>
        <taxon>Malvales</taxon>
        <taxon>Malvaceae</taxon>
        <taxon>Malvoideae</taxon>
        <taxon>Hibiscus</taxon>
    </lineage>
</organism>
<evidence type="ECO:0000256" key="1">
    <source>
        <dbReference type="SAM" id="MobiDB-lite"/>
    </source>
</evidence>
<keyword evidence="4" id="KW-1185">Reference proteome</keyword>